<proteinExistence type="predicted"/>
<dbReference type="Gene3D" id="1.10.100.10">
    <property type="entry name" value="Insulin-like"/>
    <property type="match status" value="1"/>
</dbReference>
<evidence type="ECO:0000313" key="2">
    <source>
        <dbReference type="EMBL" id="JAG92763.1"/>
    </source>
</evidence>
<sequence length="113" mass="12706">MARRLGILIVTLGLLLHWSQAGHEHYCDPRAPAAPPQGICGPAVVEKVVRACRIHRRKRRSERLTVNLLKKRGSIASLLKIRARAKTDLTKGLICECCINQCSLEEYQQYCSV</sequence>
<protein>
    <submittedName>
        <fullName evidence="2">Ctr_146_T conopeptide</fullName>
    </submittedName>
    <submittedName>
        <fullName evidence="3">Ctr_Y2L_2 conopeptide</fullName>
    </submittedName>
</protein>
<dbReference type="EMBL" id="GCJM01000115">
    <property type="protein sequence ID" value="JAG92763.1"/>
    <property type="molecule type" value="Transcribed_RNA"/>
</dbReference>
<dbReference type="AlphaFoldDB" id="A0A0C9SFK9"/>
<evidence type="ECO:0000256" key="1">
    <source>
        <dbReference type="SAM" id="SignalP"/>
    </source>
</evidence>
<accession>A0A0C9SFK9</accession>
<dbReference type="InterPro" id="IPR036438">
    <property type="entry name" value="Insulin-like_sf"/>
</dbReference>
<feature type="chain" id="PRO_5014019772" evidence="1">
    <location>
        <begin position="22"/>
        <end position="113"/>
    </location>
</feature>
<organism evidence="2">
    <name type="scientific">Conus tribblei</name>
    <name type="common">Tribble's cone</name>
    <name type="synonym">Splinoconus tribblei</name>
    <dbReference type="NCBI Taxonomy" id="101761"/>
    <lineage>
        <taxon>Eukaryota</taxon>
        <taxon>Metazoa</taxon>
        <taxon>Spiralia</taxon>
        <taxon>Lophotrochozoa</taxon>
        <taxon>Mollusca</taxon>
        <taxon>Gastropoda</taxon>
        <taxon>Caenogastropoda</taxon>
        <taxon>Neogastropoda</taxon>
        <taxon>Conoidea</taxon>
        <taxon>Conidae</taxon>
        <taxon>Conus</taxon>
        <taxon>Splinoconus</taxon>
    </lineage>
</organism>
<feature type="signal peptide" evidence="1">
    <location>
        <begin position="1"/>
        <end position="21"/>
    </location>
</feature>
<evidence type="ECO:0000313" key="3">
    <source>
        <dbReference type="EMBL" id="JAI17900.1"/>
    </source>
</evidence>
<keyword evidence="1" id="KW-0732">Signal</keyword>
<dbReference type="SUPFAM" id="SSF56994">
    <property type="entry name" value="Insulin-like"/>
    <property type="match status" value="1"/>
</dbReference>
<name>A0A0C9SFK9_CONTD</name>
<dbReference type="EMBL" id="GCVM01000089">
    <property type="protein sequence ID" value="JAI17900.1"/>
    <property type="molecule type" value="Transcribed_RNA"/>
</dbReference>
<reference evidence="3" key="2">
    <citation type="submission" date="2015-04" db="EMBL/GenBank/DDBJ databases">
        <authorList>
            <person name="Syromyatnikov M.Y."/>
            <person name="Popov V.N."/>
        </authorList>
    </citation>
    <scope>NUCLEOTIDE SEQUENCE</scope>
    <source>
        <tissue evidence="3">Venom duct</tissue>
    </source>
</reference>
<reference evidence="2" key="1">
    <citation type="journal article" date="2015" name="Mar. Biotechnol.">
        <title>High conopeptide diversity in Conus tribblei revealed through analysis of venom duct transcriptome using two high-throughput sequencing platforms.</title>
        <authorList>
            <person name="Barghi N."/>
            <person name="Concepcion G.P."/>
            <person name="Olivera B.M."/>
            <person name="Lluisma A.O."/>
        </authorList>
    </citation>
    <scope>NUCLEOTIDE SEQUENCE</scope>
    <source>
        <tissue evidence="2">Venom duct</tissue>
    </source>
</reference>